<evidence type="ECO:0000313" key="1">
    <source>
        <dbReference type="EMBL" id="KAK1374754.1"/>
    </source>
</evidence>
<accession>A0AAD8HWG6</accession>
<reference evidence="1" key="1">
    <citation type="submission" date="2023-02" db="EMBL/GenBank/DDBJ databases">
        <title>Genome of toxic invasive species Heracleum sosnowskyi carries increased number of genes despite the absence of recent whole-genome duplications.</title>
        <authorList>
            <person name="Schelkunov M."/>
            <person name="Shtratnikova V."/>
            <person name="Makarenko M."/>
            <person name="Klepikova A."/>
            <person name="Omelchenko D."/>
            <person name="Novikova G."/>
            <person name="Obukhova E."/>
            <person name="Bogdanov V."/>
            <person name="Penin A."/>
            <person name="Logacheva M."/>
        </authorList>
    </citation>
    <scope>NUCLEOTIDE SEQUENCE</scope>
    <source>
        <strain evidence="1">Hsosn_3</strain>
        <tissue evidence="1">Leaf</tissue>
    </source>
</reference>
<name>A0AAD8HWG6_9APIA</name>
<evidence type="ECO:0000313" key="2">
    <source>
        <dbReference type="Proteomes" id="UP001237642"/>
    </source>
</evidence>
<comment type="caution">
    <text evidence="1">The sequence shown here is derived from an EMBL/GenBank/DDBJ whole genome shotgun (WGS) entry which is preliminary data.</text>
</comment>
<dbReference type="Proteomes" id="UP001237642">
    <property type="component" value="Unassembled WGS sequence"/>
</dbReference>
<organism evidence="1 2">
    <name type="scientific">Heracleum sosnowskyi</name>
    <dbReference type="NCBI Taxonomy" id="360622"/>
    <lineage>
        <taxon>Eukaryota</taxon>
        <taxon>Viridiplantae</taxon>
        <taxon>Streptophyta</taxon>
        <taxon>Embryophyta</taxon>
        <taxon>Tracheophyta</taxon>
        <taxon>Spermatophyta</taxon>
        <taxon>Magnoliopsida</taxon>
        <taxon>eudicotyledons</taxon>
        <taxon>Gunneridae</taxon>
        <taxon>Pentapetalae</taxon>
        <taxon>asterids</taxon>
        <taxon>campanulids</taxon>
        <taxon>Apiales</taxon>
        <taxon>Apiaceae</taxon>
        <taxon>Apioideae</taxon>
        <taxon>apioid superclade</taxon>
        <taxon>Tordylieae</taxon>
        <taxon>Tordyliinae</taxon>
        <taxon>Heracleum</taxon>
    </lineage>
</organism>
<gene>
    <name evidence="1" type="ORF">POM88_030947</name>
</gene>
<keyword evidence="2" id="KW-1185">Reference proteome</keyword>
<reference evidence="1" key="2">
    <citation type="submission" date="2023-05" db="EMBL/GenBank/DDBJ databases">
        <authorList>
            <person name="Schelkunov M.I."/>
        </authorList>
    </citation>
    <scope>NUCLEOTIDE SEQUENCE</scope>
    <source>
        <strain evidence="1">Hsosn_3</strain>
        <tissue evidence="1">Leaf</tissue>
    </source>
</reference>
<protein>
    <submittedName>
        <fullName evidence="1">Uncharacterized protein</fullName>
    </submittedName>
</protein>
<dbReference type="AlphaFoldDB" id="A0AAD8HWG6"/>
<proteinExistence type="predicted"/>
<dbReference type="EMBL" id="JAUIZM010000007">
    <property type="protein sequence ID" value="KAK1374754.1"/>
    <property type="molecule type" value="Genomic_DNA"/>
</dbReference>
<sequence>MGHGIYNTDDIKNRDMMLDIATLLSKERKLCDSWSDLKDAAASKVSEKCTSTPGNCDHFSKDFGSFLGLCLSDLKTRPTPMQALDQAFLKDSMSGEGMINSLLCEGSIAN</sequence>